<protein>
    <submittedName>
        <fullName evidence="1">Uncharacterized protein</fullName>
    </submittedName>
</protein>
<comment type="caution">
    <text evidence="1">The sequence shown here is derived from an EMBL/GenBank/DDBJ whole genome shotgun (WGS) entry which is preliminary data.</text>
</comment>
<reference evidence="1" key="1">
    <citation type="submission" date="2019-08" db="EMBL/GenBank/DDBJ databases">
        <authorList>
            <person name="Kucharzyk K."/>
            <person name="Murdoch R.W."/>
            <person name="Higgins S."/>
            <person name="Loffler F."/>
        </authorList>
    </citation>
    <scope>NUCLEOTIDE SEQUENCE</scope>
</reference>
<dbReference type="EMBL" id="VSSQ01102719">
    <property type="protein sequence ID" value="MPN43962.1"/>
    <property type="molecule type" value="Genomic_DNA"/>
</dbReference>
<name>A0A645HZP7_9ZZZZ</name>
<dbReference type="AlphaFoldDB" id="A0A645HZP7"/>
<accession>A0A645HZP7</accession>
<gene>
    <name evidence="1" type="ORF">SDC9_191523</name>
</gene>
<organism evidence="1">
    <name type="scientific">bioreactor metagenome</name>
    <dbReference type="NCBI Taxonomy" id="1076179"/>
    <lineage>
        <taxon>unclassified sequences</taxon>
        <taxon>metagenomes</taxon>
        <taxon>ecological metagenomes</taxon>
    </lineage>
</organism>
<evidence type="ECO:0000313" key="1">
    <source>
        <dbReference type="EMBL" id="MPN43962.1"/>
    </source>
</evidence>
<proteinExistence type="predicted"/>
<sequence>MIIMADSVGSFTHRYLTEKSQVFFGKKVLQCCFGSFSAVDFTFLKPCQQFFRFNIYQLNLVSIIKDIIRNSFSNNNFSYILHNIIKAFNMLDIYCRINVYSCI</sequence>